<dbReference type="GO" id="GO:0043657">
    <property type="term" value="C:host cell"/>
    <property type="evidence" value="ECO:0007669"/>
    <property type="project" value="UniProtKB-SubCell"/>
</dbReference>
<keyword evidence="8" id="KW-1185">Reference proteome</keyword>
<keyword evidence="4" id="KW-0175">Coiled coil</keyword>
<proteinExistence type="predicted"/>
<feature type="coiled-coil region" evidence="4">
    <location>
        <begin position="467"/>
        <end position="557"/>
    </location>
</feature>
<comment type="subcellular location">
    <subcellularLocation>
        <location evidence="1">Host cell</location>
    </subcellularLocation>
    <subcellularLocation>
        <location evidence="2">Secreted</location>
    </subcellularLocation>
</comment>
<feature type="compositionally biased region" description="Basic and acidic residues" evidence="5">
    <location>
        <begin position="614"/>
        <end position="635"/>
    </location>
</feature>
<dbReference type="AlphaFoldDB" id="A0A2Z6S3F8"/>
<feature type="region of interest" description="Disordered" evidence="5">
    <location>
        <begin position="614"/>
        <end position="648"/>
    </location>
</feature>
<evidence type="ECO:0000256" key="4">
    <source>
        <dbReference type="SAM" id="Coils"/>
    </source>
</evidence>
<reference evidence="7 8" key="1">
    <citation type="submission" date="2017-11" db="EMBL/GenBank/DDBJ databases">
        <title>The genome of Rhizophagus clarus HR1 reveals common genetic basis of auxotrophy among arbuscular mycorrhizal fungi.</title>
        <authorList>
            <person name="Kobayashi Y."/>
        </authorList>
    </citation>
    <scope>NUCLEOTIDE SEQUENCE [LARGE SCALE GENOMIC DNA]</scope>
    <source>
        <strain evidence="7 8">HR1</strain>
    </source>
</reference>
<evidence type="ECO:0000256" key="2">
    <source>
        <dbReference type="ARBA" id="ARBA00004613"/>
    </source>
</evidence>
<dbReference type="STRING" id="94130.A0A2Z6S3F8"/>
<evidence type="ECO:0000256" key="1">
    <source>
        <dbReference type="ARBA" id="ARBA00004340"/>
    </source>
</evidence>
<organism evidence="7 8">
    <name type="scientific">Rhizophagus clarus</name>
    <dbReference type="NCBI Taxonomy" id="94130"/>
    <lineage>
        <taxon>Eukaryota</taxon>
        <taxon>Fungi</taxon>
        <taxon>Fungi incertae sedis</taxon>
        <taxon>Mucoromycota</taxon>
        <taxon>Glomeromycotina</taxon>
        <taxon>Glomeromycetes</taxon>
        <taxon>Glomerales</taxon>
        <taxon>Glomeraceae</taxon>
        <taxon>Rhizophagus</taxon>
    </lineage>
</organism>
<evidence type="ECO:0000313" key="7">
    <source>
        <dbReference type="EMBL" id="GBC09786.1"/>
    </source>
</evidence>
<keyword evidence="3" id="KW-0964">Secreted</keyword>
<evidence type="ECO:0000256" key="5">
    <source>
        <dbReference type="SAM" id="MobiDB-lite"/>
    </source>
</evidence>
<dbReference type="GO" id="GO:0005576">
    <property type="term" value="C:extracellular region"/>
    <property type="evidence" value="ECO:0007669"/>
    <property type="project" value="UniProtKB-SubCell"/>
</dbReference>
<sequence>MPITLFCLVKGNTTASAFEVDIEKDKSISKLKEAIKAKNPQTFANVDAKDLKLWKVPISDDHDDQLWNLTLEDSDELLAINEIGDYWTEKPPKKHIHVIVEQPASTATSNREQELLEEVASLRALLKKSVAFDVVVSPKRTKGFKWTINIEQATLDGLKEHIRKMEKPPALENDGAVLNIVNDSGKYSPLNDQDLREMLQLFVSIKNLKFTVFIETPSKAFSDWTFSSVCQLYGLNGETEDPTMTVFPNFSCGNVKPSQESLEGLMAELKSRLDNTPISLLSVEATKSLYVYSYLLAGANNFKGKFEIRPQKVISGPNGHGPLDFAIDLCQTAKTVGVTEVKKDDFVKGVAQCAVQLESSLSYRKRKADEMEERTFGRVFGIVTDAEKFYFMECSMDDQDRPSFKLSKPVTVVYEDNDLQTKVEKVLEHIVWLLEEAQKPDSALNVKERVIKRVRSGELPKIMSSELELLKQRITELEAKNDKLEAENAELRKENTEIRDLRIKLSVSDAEIAELKRRNNEFLRANKEYNERRDAENAKLKAENVEFRDRLTKVEQNQSLIDNSSNTHSSNFNSVADQAPTVIHHEKPLVDTLLPEDKETVAFLNEEHKKKVSNEIRQRNREKKLQRESSTKDLSEDACLLINPPPLL</sequence>
<evidence type="ECO:0000256" key="3">
    <source>
        <dbReference type="ARBA" id="ARBA00022525"/>
    </source>
</evidence>
<accession>A0A2Z6S3F8</accession>
<feature type="domain" description="Crinkler effector protein N-terminal" evidence="6">
    <location>
        <begin position="3"/>
        <end position="101"/>
    </location>
</feature>
<dbReference type="Proteomes" id="UP000247702">
    <property type="component" value="Unassembled WGS sequence"/>
</dbReference>
<gene>
    <name evidence="7" type="ORF">RclHR1_00910036</name>
</gene>
<dbReference type="InterPro" id="IPR045379">
    <property type="entry name" value="Crinkler_N"/>
</dbReference>
<dbReference type="EMBL" id="BEXD01004326">
    <property type="protein sequence ID" value="GBC09786.1"/>
    <property type="molecule type" value="Genomic_DNA"/>
</dbReference>
<protein>
    <recommendedName>
        <fullName evidence="6">Crinkler effector protein N-terminal domain-containing protein</fullName>
    </recommendedName>
</protein>
<evidence type="ECO:0000313" key="8">
    <source>
        <dbReference type="Proteomes" id="UP000247702"/>
    </source>
</evidence>
<dbReference type="Pfam" id="PF20147">
    <property type="entry name" value="Crinkler"/>
    <property type="match status" value="1"/>
</dbReference>
<name>A0A2Z6S3F8_9GLOM</name>
<evidence type="ECO:0000259" key="6">
    <source>
        <dbReference type="Pfam" id="PF20147"/>
    </source>
</evidence>
<comment type="caution">
    <text evidence="7">The sequence shown here is derived from an EMBL/GenBank/DDBJ whole genome shotgun (WGS) entry which is preliminary data.</text>
</comment>